<name>A0A151XFE0_9HYME</name>
<protein>
    <submittedName>
        <fullName evidence="1">Uncharacterized protein</fullName>
    </submittedName>
</protein>
<evidence type="ECO:0000313" key="2">
    <source>
        <dbReference type="Proteomes" id="UP000075809"/>
    </source>
</evidence>
<dbReference type="EMBL" id="KQ982194">
    <property type="protein sequence ID" value="KYQ59077.1"/>
    <property type="molecule type" value="Genomic_DNA"/>
</dbReference>
<sequence length="55" mass="6667">MHNFPPFYSDARLHARTCTRSILPCDYITVEIHVCTESKRTIYRMLKFRTEIEKF</sequence>
<organism evidence="1 2">
    <name type="scientific">Mycetomoellerius zeteki</name>
    <dbReference type="NCBI Taxonomy" id="64791"/>
    <lineage>
        <taxon>Eukaryota</taxon>
        <taxon>Metazoa</taxon>
        <taxon>Ecdysozoa</taxon>
        <taxon>Arthropoda</taxon>
        <taxon>Hexapoda</taxon>
        <taxon>Insecta</taxon>
        <taxon>Pterygota</taxon>
        <taxon>Neoptera</taxon>
        <taxon>Endopterygota</taxon>
        <taxon>Hymenoptera</taxon>
        <taxon>Apocrita</taxon>
        <taxon>Aculeata</taxon>
        <taxon>Formicoidea</taxon>
        <taxon>Formicidae</taxon>
        <taxon>Myrmicinae</taxon>
        <taxon>Mycetomoellerius</taxon>
    </lineage>
</organism>
<evidence type="ECO:0000313" key="1">
    <source>
        <dbReference type="EMBL" id="KYQ59077.1"/>
    </source>
</evidence>
<reference evidence="1 2" key="1">
    <citation type="submission" date="2015-09" db="EMBL/GenBank/DDBJ databases">
        <title>Trachymyrmex zeteki WGS genome.</title>
        <authorList>
            <person name="Nygaard S."/>
            <person name="Hu H."/>
            <person name="Boomsma J."/>
            <person name="Zhang G."/>
        </authorList>
    </citation>
    <scope>NUCLEOTIDE SEQUENCE [LARGE SCALE GENOMIC DNA]</scope>
    <source>
        <strain evidence="1">Tzet28-1</strain>
        <tissue evidence="1">Whole body</tissue>
    </source>
</reference>
<gene>
    <name evidence="1" type="ORF">ALC60_01912</name>
</gene>
<dbReference type="AlphaFoldDB" id="A0A151XFE0"/>
<dbReference type="Proteomes" id="UP000075809">
    <property type="component" value="Unassembled WGS sequence"/>
</dbReference>
<keyword evidence="2" id="KW-1185">Reference proteome</keyword>
<proteinExistence type="predicted"/>
<accession>A0A151XFE0</accession>